<dbReference type="PROSITE" id="PS00752">
    <property type="entry name" value="XPA_1"/>
    <property type="match status" value="1"/>
</dbReference>
<dbReference type="GO" id="GO:0070914">
    <property type="term" value="P:UV-damage excision repair"/>
    <property type="evidence" value="ECO:0007669"/>
    <property type="project" value="TreeGrafter"/>
</dbReference>
<keyword evidence="9" id="KW-0539">Nucleus</keyword>
<evidence type="ECO:0000256" key="4">
    <source>
        <dbReference type="ARBA" id="ARBA00022763"/>
    </source>
</evidence>
<dbReference type="InterPro" id="IPR009061">
    <property type="entry name" value="DNA-bd_dom_put_sf"/>
</dbReference>
<dbReference type="GeneTree" id="ENSGT00390000002721"/>
<organism evidence="12 13">
    <name type="scientific">Equus asinus</name>
    <name type="common">Donkey</name>
    <name type="synonym">Equus africanus asinus</name>
    <dbReference type="NCBI Taxonomy" id="9793"/>
    <lineage>
        <taxon>Eukaryota</taxon>
        <taxon>Metazoa</taxon>
        <taxon>Chordata</taxon>
        <taxon>Craniata</taxon>
        <taxon>Vertebrata</taxon>
        <taxon>Euteleostomi</taxon>
        <taxon>Mammalia</taxon>
        <taxon>Eutheria</taxon>
        <taxon>Laurasiatheria</taxon>
        <taxon>Perissodactyla</taxon>
        <taxon>Equidae</taxon>
        <taxon>Equus</taxon>
    </lineage>
</organism>
<dbReference type="InterPro" id="IPR022652">
    <property type="entry name" value="Znf_XPA_CS"/>
</dbReference>
<feature type="region of interest" description="Disordered" evidence="10">
    <location>
        <begin position="1"/>
        <end position="25"/>
    </location>
</feature>
<dbReference type="Ensembl" id="ENSEAST00005036299.2">
    <property type="protein sequence ID" value="ENSEASP00005033289.2"/>
    <property type="gene ID" value="ENSEASG00005022799.2"/>
</dbReference>
<dbReference type="PANTHER" id="PTHR10142">
    <property type="entry name" value="DNA REPAIR PROTEIN COMPLEMENTING XP-A CELLS"/>
    <property type="match status" value="1"/>
</dbReference>
<dbReference type="SUPFAM" id="SSF57716">
    <property type="entry name" value="Glucocorticoid receptor-like (DNA-binding domain)"/>
    <property type="match status" value="1"/>
</dbReference>
<dbReference type="GO" id="GO:0006284">
    <property type="term" value="P:base-excision repair"/>
    <property type="evidence" value="ECO:0007669"/>
    <property type="project" value="TreeGrafter"/>
</dbReference>
<comment type="subcellular location">
    <subcellularLocation>
        <location evidence="1">Nucleus</location>
    </subcellularLocation>
</comment>
<dbReference type="Proteomes" id="UP000694387">
    <property type="component" value="Chromosome 10"/>
</dbReference>
<feature type="compositionally biased region" description="Low complexity" evidence="10">
    <location>
        <begin position="1"/>
        <end position="23"/>
    </location>
</feature>
<reference evidence="12 13" key="1">
    <citation type="journal article" date="2020" name="Nat. Commun.">
        <title>Donkey genomes provide new insights into domestication and selection for coat color.</title>
        <authorList>
            <person name="Wang"/>
            <person name="C."/>
            <person name="Li"/>
            <person name="H."/>
            <person name="Guo"/>
            <person name="Y."/>
            <person name="Huang"/>
            <person name="J."/>
            <person name="Sun"/>
            <person name="Y."/>
            <person name="Min"/>
            <person name="J."/>
            <person name="Wang"/>
            <person name="J."/>
            <person name="Fang"/>
            <person name="X."/>
            <person name="Zhao"/>
            <person name="Z."/>
            <person name="Wang"/>
            <person name="S."/>
            <person name="Zhang"/>
            <person name="Y."/>
            <person name="Liu"/>
            <person name="Q."/>
            <person name="Jiang"/>
            <person name="Q."/>
            <person name="Wang"/>
            <person name="X."/>
            <person name="Guo"/>
            <person name="Y."/>
            <person name="Yang"/>
            <person name="C."/>
            <person name="Wang"/>
            <person name="Y."/>
            <person name="Tian"/>
            <person name="F."/>
            <person name="Zhuang"/>
            <person name="G."/>
            <person name="Fan"/>
            <person name="Y."/>
            <person name="Gao"/>
            <person name="Q."/>
            <person name="Li"/>
            <person name="Y."/>
            <person name="Ju"/>
            <person name="Z."/>
            <person name="Li"/>
            <person name="J."/>
            <person name="Li"/>
            <person name="R."/>
            <person name="Hou"/>
            <person name="M."/>
            <person name="Yang"/>
            <person name="G."/>
            <person name="Liu"/>
            <person name="G."/>
            <person name="Liu"/>
            <person name="W."/>
            <person name="Guo"/>
            <person name="J."/>
            <person name="Pan"/>
            <person name="S."/>
            <person name="Fan"/>
            <person name="G."/>
            <person name="Zhang"/>
            <person name="W."/>
            <person name="Zhang"/>
            <person name="R."/>
            <person name="Yu"/>
            <person name="J."/>
            <person name="Zhang"/>
            <person name="X."/>
            <person name="Yin"/>
            <person name="Q."/>
            <person name="Ji"/>
            <person name="C."/>
            <person name="Jin"/>
            <person name="Y."/>
            <person name="Yue"/>
            <person name="G."/>
            <person name="Liu"/>
            <person name="M."/>
            <person name="Xu"/>
            <person name="J."/>
            <person name="Liu"/>
            <person name="S."/>
            <person name="Jordana"/>
            <person name="J."/>
            <person name="Noce"/>
            <person name="A."/>
            <person name="Amills"/>
            <person name="M."/>
            <person name="Wu"/>
            <person name="D.D."/>
            <person name="Li"/>
            <person name="S."/>
            <person name="Zhou"/>
            <person name="X. and Zhong"/>
            <person name="J."/>
        </authorList>
    </citation>
    <scope>NUCLEOTIDE SEQUENCE [LARGE SCALE GENOMIC DNA]</scope>
</reference>
<comment type="similarity">
    <text evidence="2">Belongs to the XPA family.</text>
</comment>
<dbReference type="InterPro" id="IPR037129">
    <property type="entry name" value="XPA_sf"/>
</dbReference>
<evidence type="ECO:0000256" key="3">
    <source>
        <dbReference type="ARBA" id="ARBA00022723"/>
    </source>
</evidence>
<name>A0A8C4MY15_EQUAS</name>
<dbReference type="Pfam" id="PF01286">
    <property type="entry name" value="XPA_N"/>
    <property type="match status" value="1"/>
</dbReference>
<evidence type="ECO:0000313" key="12">
    <source>
        <dbReference type="Ensembl" id="ENSEASP00005033289.2"/>
    </source>
</evidence>
<dbReference type="PANTHER" id="PTHR10142:SF0">
    <property type="entry name" value="DNA REPAIR PROTEIN COMPLEMENTING XP-A CELLS"/>
    <property type="match status" value="1"/>
</dbReference>
<keyword evidence="13" id="KW-1185">Reference proteome</keyword>
<dbReference type="Pfam" id="PF05181">
    <property type="entry name" value="XPA_C"/>
    <property type="match status" value="1"/>
</dbReference>
<accession>A0A8C4MY15</accession>
<evidence type="ECO:0000256" key="9">
    <source>
        <dbReference type="ARBA" id="ARBA00023242"/>
    </source>
</evidence>
<dbReference type="GO" id="GO:0003684">
    <property type="term" value="F:damaged DNA binding"/>
    <property type="evidence" value="ECO:0007669"/>
    <property type="project" value="InterPro"/>
</dbReference>
<keyword evidence="3" id="KW-0479">Metal-binding</keyword>
<dbReference type="GO" id="GO:0008270">
    <property type="term" value="F:zinc ion binding"/>
    <property type="evidence" value="ECO:0007669"/>
    <property type="project" value="UniProtKB-KW"/>
</dbReference>
<dbReference type="GO" id="GO:0000110">
    <property type="term" value="C:nucleotide-excision repair factor 1 complex"/>
    <property type="evidence" value="ECO:0007669"/>
    <property type="project" value="TreeGrafter"/>
</dbReference>
<dbReference type="GO" id="GO:0000715">
    <property type="term" value="P:nucleotide-excision repair, DNA damage recognition"/>
    <property type="evidence" value="ECO:0007669"/>
    <property type="project" value="TreeGrafter"/>
</dbReference>
<gene>
    <name evidence="12" type="primary">XPA</name>
</gene>
<dbReference type="SUPFAM" id="SSF46955">
    <property type="entry name" value="Putative DNA-binding domain"/>
    <property type="match status" value="1"/>
</dbReference>
<keyword evidence="8" id="KW-0234">DNA repair</keyword>
<evidence type="ECO:0000256" key="2">
    <source>
        <dbReference type="ARBA" id="ARBA00005548"/>
    </source>
</evidence>
<dbReference type="FunFam" id="3.90.530.10:FF:000001">
    <property type="entry name" value="DNA repair protein complementing XP-A cells"/>
    <property type="match status" value="1"/>
</dbReference>
<evidence type="ECO:0000256" key="8">
    <source>
        <dbReference type="ARBA" id="ARBA00023204"/>
    </source>
</evidence>
<proteinExistence type="inferred from homology"/>
<reference evidence="12" key="3">
    <citation type="submission" date="2025-09" db="UniProtKB">
        <authorList>
            <consortium name="Ensembl"/>
        </authorList>
    </citation>
    <scope>IDENTIFICATION</scope>
</reference>
<dbReference type="PROSITE" id="PS00753">
    <property type="entry name" value="XPA_2"/>
    <property type="match status" value="1"/>
</dbReference>
<evidence type="ECO:0000313" key="13">
    <source>
        <dbReference type="Proteomes" id="UP000694387"/>
    </source>
</evidence>
<evidence type="ECO:0000256" key="5">
    <source>
        <dbReference type="ARBA" id="ARBA00022771"/>
    </source>
</evidence>
<sequence>MAAAGGASPEPAAAEQPAELPASVRASIERKRQRALMLRQARLAARPYPGAAAAAATGGVANVKAAPKIIDTGGGFILEEEEEEEHTIEKVVHQPGPVMEFDYTICEECGKEFMDSYLMNHFDLATCDNCRDADDKHKLITKTEAKQEYLLKDCDLEKREPALKFIVKKNPHHSQWGDMKLYLKLQIVKRSLEVWGSQEALEEAKEVRQENREKMKQKKFDKKVKEVGGYAPVLLNRPQRAESGGDTVESRNKELTMQFAQKAQDRGQ</sequence>
<dbReference type="InterPro" id="IPR000465">
    <property type="entry name" value="XPA/RAD14"/>
</dbReference>
<evidence type="ECO:0000256" key="1">
    <source>
        <dbReference type="ARBA" id="ARBA00004123"/>
    </source>
</evidence>
<evidence type="ECO:0000256" key="6">
    <source>
        <dbReference type="ARBA" id="ARBA00022833"/>
    </source>
</evidence>
<reference evidence="12" key="2">
    <citation type="submission" date="2025-08" db="UniProtKB">
        <authorList>
            <consortium name="Ensembl"/>
        </authorList>
    </citation>
    <scope>IDENTIFICATION</scope>
</reference>
<dbReference type="NCBIfam" id="TIGR00598">
    <property type="entry name" value="rad14"/>
    <property type="match status" value="1"/>
</dbReference>
<keyword evidence="6" id="KW-0862">Zinc</keyword>
<dbReference type="InterPro" id="IPR022658">
    <property type="entry name" value="XPA_CS"/>
</dbReference>
<dbReference type="InterPro" id="IPR022656">
    <property type="entry name" value="XPA_C"/>
</dbReference>
<keyword evidence="7" id="KW-0238">DNA-binding</keyword>
<evidence type="ECO:0000256" key="10">
    <source>
        <dbReference type="SAM" id="MobiDB-lite"/>
    </source>
</evidence>
<dbReference type="Gene3D" id="3.90.530.10">
    <property type="entry name" value="XPA C-terminal domain"/>
    <property type="match status" value="1"/>
</dbReference>
<evidence type="ECO:0000256" key="7">
    <source>
        <dbReference type="ARBA" id="ARBA00023125"/>
    </source>
</evidence>
<dbReference type="AlphaFoldDB" id="A0A8C4MY15"/>
<keyword evidence="5" id="KW-0863">Zinc-finger</keyword>
<dbReference type="CDD" id="cd21076">
    <property type="entry name" value="DBD_XPA"/>
    <property type="match status" value="1"/>
</dbReference>
<protein>
    <submittedName>
        <fullName evidence="12">XPA, DNA damage recognition and repair factor</fullName>
    </submittedName>
</protein>
<dbReference type="GO" id="GO:1901255">
    <property type="term" value="P:nucleotide-excision repair involved in interstrand cross-link repair"/>
    <property type="evidence" value="ECO:0007669"/>
    <property type="project" value="TreeGrafter"/>
</dbReference>
<keyword evidence="4" id="KW-0227">DNA damage</keyword>
<feature type="domain" description="XPA C-terminal" evidence="11">
    <location>
        <begin position="136"/>
        <end position="187"/>
    </location>
</feature>
<evidence type="ECO:0000259" key="11">
    <source>
        <dbReference type="Pfam" id="PF05181"/>
    </source>
</evidence>